<dbReference type="Proteomes" id="UP000054776">
    <property type="component" value="Unassembled WGS sequence"/>
</dbReference>
<name>A0A0V1BHD4_TRISP</name>
<comment type="caution">
    <text evidence="2">The sequence shown here is derived from an EMBL/GenBank/DDBJ whole genome shotgun (WGS) entry which is preliminary data.</text>
</comment>
<organism evidence="2 3">
    <name type="scientific">Trichinella spiralis</name>
    <name type="common">Trichina worm</name>
    <dbReference type="NCBI Taxonomy" id="6334"/>
    <lineage>
        <taxon>Eukaryota</taxon>
        <taxon>Metazoa</taxon>
        <taxon>Ecdysozoa</taxon>
        <taxon>Nematoda</taxon>
        <taxon>Enoplea</taxon>
        <taxon>Dorylaimia</taxon>
        <taxon>Trichinellida</taxon>
        <taxon>Trichinellidae</taxon>
        <taxon>Trichinella</taxon>
    </lineage>
</organism>
<dbReference type="EMBL" id="JYDH01000043">
    <property type="protein sequence ID" value="KRY36366.1"/>
    <property type="molecule type" value="Genomic_DNA"/>
</dbReference>
<gene>
    <name evidence="2" type="ORF">T01_550</name>
</gene>
<proteinExistence type="predicted"/>
<protein>
    <recommendedName>
        <fullName evidence="1">PiggyBac transposable element-derived protein domain-containing protein</fullName>
    </recommendedName>
</protein>
<dbReference type="AlphaFoldDB" id="A0A0V1BHD4"/>
<dbReference type="Pfam" id="PF13843">
    <property type="entry name" value="DDE_Tnp_1_7"/>
    <property type="match status" value="1"/>
</dbReference>
<dbReference type="OrthoDB" id="10367911at2759"/>
<accession>A0A0V1BHD4</accession>
<dbReference type="InParanoid" id="A0A0V1BHD4"/>
<sequence length="292" mass="32253">MAKKAQWRKRTQLHLVRSNAETDGNVLYGYPEELKLLVTTGRDVGEASKVSRGLSQSGVDVATEKTELTAREMLAPARHGGTEESDVSSSEVFMSLLKTKQPDPGNGPIADFHGTTDLNSNGYQALKRLAGKCDVKINWICGAVNGYALKGLLYAGRSSEERQIDLASTKVEQLAQPFVKCNRNAFMDRYLTSHSTVQHFLKHDITAIGTVFAHVCRDVLACLRKAARRDPYSTLAVYEHSKKVTMINYVPRNSSNNLAVDNQQGDKRPNIINGYNLGKGCVDSMDARIEDF</sequence>
<reference evidence="2 3" key="1">
    <citation type="submission" date="2015-01" db="EMBL/GenBank/DDBJ databases">
        <title>Evolution of Trichinella species and genotypes.</title>
        <authorList>
            <person name="Korhonen P.K."/>
            <person name="Edoardo P."/>
            <person name="Giuseppe L.R."/>
            <person name="Gasser R.B."/>
        </authorList>
    </citation>
    <scope>NUCLEOTIDE SEQUENCE [LARGE SCALE GENOMIC DNA]</scope>
    <source>
        <strain evidence="2">ISS3</strain>
    </source>
</reference>
<keyword evidence="3" id="KW-1185">Reference proteome</keyword>
<evidence type="ECO:0000313" key="3">
    <source>
        <dbReference type="Proteomes" id="UP000054776"/>
    </source>
</evidence>
<evidence type="ECO:0000313" key="2">
    <source>
        <dbReference type="EMBL" id="KRY36366.1"/>
    </source>
</evidence>
<dbReference type="InterPro" id="IPR029526">
    <property type="entry name" value="PGBD"/>
</dbReference>
<feature type="domain" description="PiggyBac transposable element-derived protein" evidence="1">
    <location>
        <begin position="123"/>
        <end position="290"/>
    </location>
</feature>
<evidence type="ECO:0000259" key="1">
    <source>
        <dbReference type="Pfam" id="PF13843"/>
    </source>
</evidence>